<keyword evidence="3" id="KW-1185">Reference proteome</keyword>
<evidence type="ECO:0000313" key="2">
    <source>
        <dbReference type="EMBL" id="MBA8887692.1"/>
    </source>
</evidence>
<keyword evidence="1" id="KW-0732">Signal</keyword>
<feature type="chain" id="PRO_5032339916" description="DUF2845 domain-containing protein" evidence="1">
    <location>
        <begin position="23"/>
        <end position="190"/>
    </location>
</feature>
<protein>
    <recommendedName>
        <fullName evidence="4">DUF2845 domain-containing protein</fullName>
    </recommendedName>
</protein>
<dbReference type="AlphaFoldDB" id="A0A839F0X5"/>
<dbReference type="InterPro" id="IPR021268">
    <property type="entry name" value="DUF2845"/>
</dbReference>
<organism evidence="2 3">
    <name type="scientific">Dokdonella fugitiva</name>
    <dbReference type="NCBI Taxonomy" id="328517"/>
    <lineage>
        <taxon>Bacteria</taxon>
        <taxon>Pseudomonadati</taxon>
        <taxon>Pseudomonadota</taxon>
        <taxon>Gammaproteobacteria</taxon>
        <taxon>Lysobacterales</taxon>
        <taxon>Rhodanobacteraceae</taxon>
        <taxon>Dokdonella</taxon>
    </lineage>
</organism>
<dbReference type="RefSeq" id="WP_182530739.1">
    <property type="nucleotide sequence ID" value="NZ_JACGXL010000002.1"/>
</dbReference>
<dbReference type="EMBL" id="JACGXL010000002">
    <property type="protein sequence ID" value="MBA8887692.1"/>
    <property type="molecule type" value="Genomic_DNA"/>
</dbReference>
<name>A0A839F0X5_9GAMM</name>
<gene>
    <name evidence="2" type="ORF">FHW12_001906</name>
</gene>
<comment type="caution">
    <text evidence="2">The sequence shown here is derived from an EMBL/GenBank/DDBJ whole genome shotgun (WGS) entry which is preliminary data.</text>
</comment>
<sequence>MHRLILLPLALLALFASAPAAAMRCGNRLVTDGAQDFQVRERCGDPFWTDRYTDVVVIGRDGPVERQREVQYDVWYYNFGPRQLMRRLVFRDGLLAQEDTLGYGVDRIGEDCDPNRLLGGLSAGELVARCGEPASRRSRNDTIVRRAAPGIERWRDERREDWVYDFGDRRYVRVVRLVDGRVDAVDSLAR</sequence>
<accession>A0A839F0X5</accession>
<evidence type="ECO:0008006" key="4">
    <source>
        <dbReference type="Google" id="ProtNLM"/>
    </source>
</evidence>
<dbReference type="Proteomes" id="UP000550401">
    <property type="component" value="Unassembled WGS sequence"/>
</dbReference>
<reference evidence="2 3" key="1">
    <citation type="submission" date="2020-07" db="EMBL/GenBank/DDBJ databases">
        <title>Genomic Encyclopedia of Type Strains, Phase IV (KMG-V): Genome sequencing to study the core and pangenomes of soil and plant-associated prokaryotes.</title>
        <authorList>
            <person name="Whitman W."/>
        </authorList>
    </citation>
    <scope>NUCLEOTIDE SEQUENCE [LARGE SCALE GENOMIC DNA]</scope>
    <source>
        <strain evidence="2 3">RH2WT43</strain>
    </source>
</reference>
<dbReference type="Pfam" id="PF11006">
    <property type="entry name" value="DUF2845"/>
    <property type="match status" value="2"/>
</dbReference>
<evidence type="ECO:0000313" key="3">
    <source>
        <dbReference type="Proteomes" id="UP000550401"/>
    </source>
</evidence>
<feature type="signal peptide" evidence="1">
    <location>
        <begin position="1"/>
        <end position="22"/>
    </location>
</feature>
<proteinExistence type="predicted"/>
<evidence type="ECO:0000256" key="1">
    <source>
        <dbReference type="SAM" id="SignalP"/>
    </source>
</evidence>